<dbReference type="Proteomes" id="UP000030676">
    <property type="component" value="Unassembled WGS sequence"/>
</dbReference>
<protein>
    <submittedName>
        <fullName evidence="1">Uncharacterized protein</fullName>
    </submittedName>
</protein>
<organism evidence="1">
    <name type="scientific">Fusarium oxysporum f. sp. conglutinans race 2 54008</name>
    <dbReference type="NCBI Taxonomy" id="1089457"/>
    <lineage>
        <taxon>Eukaryota</taxon>
        <taxon>Fungi</taxon>
        <taxon>Dikarya</taxon>
        <taxon>Ascomycota</taxon>
        <taxon>Pezizomycotina</taxon>
        <taxon>Sordariomycetes</taxon>
        <taxon>Hypocreomycetidae</taxon>
        <taxon>Hypocreales</taxon>
        <taxon>Nectriaceae</taxon>
        <taxon>Fusarium</taxon>
        <taxon>Fusarium oxysporum species complex</taxon>
    </lineage>
</organism>
<dbReference type="AlphaFoldDB" id="X0HYE9"/>
<sequence>MIPTSICKTCLRASTGPPTNSKILKLANVAYSCYCQPKTICTTQKTLKQETIHGRSLALGKNHQSRT</sequence>
<proteinExistence type="predicted"/>
<gene>
    <name evidence="1" type="ORF">FOPG_17671</name>
</gene>
<accession>X0HYE9</accession>
<reference evidence="1" key="2">
    <citation type="submission" date="2014-03" db="EMBL/GenBank/DDBJ databases">
        <title>The Genome Annotation of Fusarium oxysporum PHW808.</title>
        <authorList>
            <consortium name="The Broad Institute Genomics Platform"/>
            <person name="Ma L.-J."/>
            <person name="Corby-Kistler H."/>
            <person name="Broz K."/>
            <person name="Gale L.R."/>
            <person name="Jonkers W."/>
            <person name="O'Donnell K."/>
            <person name="Ploetz R."/>
            <person name="Steinberg C."/>
            <person name="Schwartz D.C."/>
            <person name="VanEtten H."/>
            <person name="Zhou S."/>
            <person name="Young S.K."/>
            <person name="Zeng Q."/>
            <person name="Gargeya S."/>
            <person name="Fitzgerald M."/>
            <person name="Abouelleil A."/>
            <person name="Alvarado L."/>
            <person name="Chapman S.B."/>
            <person name="Gainer-Dewar J."/>
            <person name="Goldberg J."/>
            <person name="Griggs A."/>
            <person name="Gujja S."/>
            <person name="Hansen M."/>
            <person name="Howarth C."/>
            <person name="Imamovic A."/>
            <person name="Ireland A."/>
            <person name="Larimer J."/>
            <person name="McCowan C."/>
            <person name="Murphy C."/>
            <person name="Pearson M."/>
            <person name="Poon T.W."/>
            <person name="Priest M."/>
            <person name="Roberts A."/>
            <person name="Saif S."/>
            <person name="Shea T."/>
            <person name="Sykes S."/>
            <person name="Wortman J."/>
            <person name="Nusbaum C."/>
            <person name="Birren B."/>
        </authorList>
    </citation>
    <scope>NUCLEOTIDE SEQUENCE</scope>
    <source>
        <strain evidence="1">54008</strain>
    </source>
</reference>
<name>X0HYE9_FUSOX</name>
<dbReference type="HOGENOM" id="CLU_2812468_0_0_1"/>
<evidence type="ECO:0000313" key="1">
    <source>
        <dbReference type="EMBL" id="EXL66134.1"/>
    </source>
</evidence>
<reference evidence="1" key="1">
    <citation type="submission" date="2011-11" db="EMBL/GenBank/DDBJ databases">
        <title>The Genome Sequence of Fusarium oxysporum PHW808.</title>
        <authorList>
            <consortium name="The Broad Institute Genome Sequencing Platform"/>
            <person name="Ma L.-J."/>
            <person name="Gale L.R."/>
            <person name="Schwartz D.C."/>
            <person name="Zhou S."/>
            <person name="Corby-Kistler H."/>
            <person name="Young S.K."/>
            <person name="Zeng Q."/>
            <person name="Gargeya S."/>
            <person name="Fitzgerald M."/>
            <person name="Haas B."/>
            <person name="Abouelleil A."/>
            <person name="Alvarado L."/>
            <person name="Arachchi H.M."/>
            <person name="Berlin A."/>
            <person name="Brown A."/>
            <person name="Chapman S.B."/>
            <person name="Chen Z."/>
            <person name="Dunbar C."/>
            <person name="Freedman E."/>
            <person name="Gearin G."/>
            <person name="Goldberg J."/>
            <person name="Griggs A."/>
            <person name="Gujja S."/>
            <person name="Heiman D."/>
            <person name="Howarth C."/>
            <person name="Larson L."/>
            <person name="Lui A."/>
            <person name="MacDonald P.J.P."/>
            <person name="Montmayeur A."/>
            <person name="Murphy C."/>
            <person name="Neiman D."/>
            <person name="Pearson M."/>
            <person name="Priest M."/>
            <person name="Roberts A."/>
            <person name="Saif S."/>
            <person name="Shea T."/>
            <person name="Shenoy N."/>
            <person name="Sisk P."/>
            <person name="Stolte C."/>
            <person name="Sykes S."/>
            <person name="Wortman J."/>
            <person name="Nusbaum C."/>
            <person name="Birren B."/>
        </authorList>
    </citation>
    <scope>NUCLEOTIDE SEQUENCE [LARGE SCALE GENOMIC DNA]</scope>
    <source>
        <strain evidence="1">54008</strain>
    </source>
</reference>
<dbReference type="EMBL" id="KK033491">
    <property type="protein sequence ID" value="EXL66134.1"/>
    <property type="molecule type" value="Genomic_DNA"/>
</dbReference>